<dbReference type="RefSeq" id="WP_178380937.1">
    <property type="nucleotide sequence ID" value="NZ_CAMKVM010000022.1"/>
</dbReference>
<comment type="caution">
    <text evidence="1">The sequence shown here is derived from an EMBL/GenBank/DDBJ whole genome shotgun (WGS) entry which is preliminary data.</text>
</comment>
<dbReference type="Gene3D" id="2.60.40.1090">
    <property type="entry name" value="Fimbrial-type adhesion domain"/>
    <property type="match status" value="1"/>
</dbReference>
<evidence type="ECO:0000313" key="2">
    <source>
        <dbReference type="Proteomes" id="UP001224622"/>
    </source>
</evidence>
<sequence>MAQSLSVIQAGNQNQVTNTAYVDISSGSANLPYAVRYYAEGATPDTVVSNVVYSIQYQ</sequence>
<protein>
    <submittedName>
        <fullName evidence="1">Uncharacterized protein</fullName>
    </submittedName>
</protein>
<evidence type="ECO:0000313" key="1">
    <source>
        <dbReference type="EMBL" id="MDQ9125464.1"/>
    </source>
</evidence>
<dbReference type="Proteomes" id="UP001224622">
    <property type="component" value="Unassembled WGS sequence"/>
</dbReference>
<dbReference type="InterPro" id="IPR036937">
    <property type="entry name" value="Adhesion_dom_fimbrial_sf"/>
</dbReference>
<name>A0AAJ1YC98_SERFO</name>
<dbReference type="GO" id="GO:0007155">
    <property type="term" value="P:cell adhesion"/>
    <property type="evidence" value="ECO:0007669"/>
    <property type="project" value="InterPro"/>
</dbReference>
<dbReference type="AlphaFoldDB" id="A0AAJ1YC98"/>
<proteinExistence type="predicted"/>
<dbReference type="GO" id="GO:0009289">
    <property type="term" value="C:pilus"/>
    <property type="evidence" value="ECO:0007669"/>
    <property type="project" value="InterPro"/>
</dbReference>
<organism evidence="1 2">
    <name type="scientific">Serratia fonticola</name>
    <dbReference type="NCBI Taxonomy" id="47917"/>
    <lineage>
        <taxon>Bacteria</taxon>
        <taxon>Pseudomonadati</taxon>
        <taxon>Pseudomonadota</taxon>
        <taxon>Gammaproteobacteria</taxon>
        <taxon>Enterobacterales</taxon>
        <taxon>Yersiniaceae</taxon>
        <taxon>Serratia</taxon>
    </lineage>
</organism>
<dbReference type="EMBL" id="JAVIGA010000002">
    <property type="protein sequence ID" value="MDQ9125464.1"/>
    <property type="molecule type" value="Genomic_DNA"/>
</dbReference>
<gene>
    <name evidence="1" type="ORF">RDT67_03340</name>
</gene>
<reference evidence="1" key="1">
    <citation type="submission" date="2023-08" db="EMBL/GenBank/DDBJ databases">
        <title>The Comparative Genomic Analysis of Yersiniaceae from Polar Regions.</title>
        <authorList>
            <person name="Goncharov A."/>
            <person name="Aslanov B."/>
            <person name="Kolodzhieva V."/>
            <person name="Azarov D."/>
            <person name="Mochov A."/>
            <person name="Lebedeva E."/>
        </authorList>
    </citation>
    <scope>NUCLEOTIDE SEQUENCE</scope>
    <source>
        <strain evidence="1">Vf</strain>
    </source>
</reference>
<accession>A0AAJ1YC98</accession>